<dbReference type="Proteomes" id="UP001497457">
    <property type="component" value="Chromosome 14rd"/>
</dbReference>
<dbReference type="GO" id="GO:0009579">
    <property type="term" value="C:thylakoid"/>
    <property type="evidence" value="ECO:0007669"/>
    <property type="project" value="UniProtKB-SubCell"/>
</dbReference>
<dbReference type="Pfam" id="PF13326">
    <property type="entry name" value="PSII_Pbs27"/>
    <property type="match status" value="1"/>
</dbReference>
<comment type="subcellular location">
    <subcellularLocation>
        <location evidence="1">Membrane</location>
    </subcellularLocation>
    <subcellularLocation>
        <location evidence="4">Thylakoid</location>
    </subcellularLocation>
</comment>
<dbReference type="InterPro" id="IPR006311">
    <property type="entry name" value="TAT_signal"/>
</dbReference>
<gene>
    <name evidence="5" type="ORF">URODEC1_LOCUS21745</name>
</gene>
<dbReference type="PANTHER" id="PTHR34041">
    <property type="entry name" value="PHOTOSYSTEM II REPAIR PROTEIN PSB27-H1, CHLOROPLASTIC"/>
    <property type="match status" value="1"/>
</dbReference>
<organism evidence="5 6">
    <name type="scientific">Urochloa decumbens</name>
    <dbReference type="NCBI Taxonomy" id="240449"/>
    <lineage>
        <taxon>Eukaryota</taxon>
        <taxon>Viridiplantae</taxon>
        <taxon>Streptophyta</taxon>
        <taxon>Embryophyta</taxon>
        <taxon>Tracheophyta</taxon>
        <taxon>Spermatophyta</taxon>
        <taxon>Magnoliopsida</taxon>
        <taxon>Liliopsida</taxon>
        <taxon>Poales</taxon>
        <taxon>Poaceae</taxon>
        <taxon>PACMAD clade</taxon>
        <taxon>Panicoideae</taxon>
        <taxon>Panicodae</taxon>
        <taxon>Paniceae</taxon>
        <taxon>Melinidinae</taxon>
        <taxon>Urochloa</taxon>
    </lineage>
</organism>
<reference evidence="6" key="1">
    <citation type="submission" date="2024-06" db="EMBL/GenBank/DDBJ databases">
        <authorList>
            <person name="Ryan C."/>
        </authorList>
    </citation>
    <scope>NUCLEOTIDE SEQUENCE [LARGE SCALE GENOMIC DNA]</scope>
</reference>
<proteinExistence type="inferred from homology"/>
<evidence type="ECO:0000256" key="3">
    <source>
        <dbReference type="ARBA" id="ARBA00023136"/>
    </source>
</evidence>
<reference evidence="5 6" key="2">
    <citation type="submission" date="2024-10" db="EMBL/GenBank/DDBJ databases">
        <authorList>
            <person name="Ryan C."/>
        </authorList>
    </citation>
    <scope>NUCLEOTIDE SEQUENCE [LARGE SCALE GENOMIC DNA]</scope>
</reference>
<evidence type="ECO:0000256" key="4">
    <source>
        <dbReference type="ARBA" id="ARBA00060385"/>
    </source>
</evidence>
<accession>A0ABC8X995</accession>
<keyword evidence="3" id="KW-0472">Membrane</keyword>
<dbReference type="Gene3D" id="1.20.58.810">
    <property type="entry name" value="Photosystem II Pbs27"/>
    <property type="match status" value="1"/>
</dbReference>
<dbReference type="GO" id="GO:0016020">
    <property type="term" value="C:membrane"/>
    <property type="evidence" value="ECO:0007669"/>
    <property type="project" value="UniProtKB-SubCell"/>
</dbReference>
<protein>
    <recommendedName>
        <fullName evidence="7">Photosystem II repair protein PSB27-H1, chloroplastic</fullName>
    </recommendedName>
</protein>
<keyword evidence="6" id="KW-1185">Reference proteome</keyword>
<evidence type="ECO:0000256" key="1">
    <source>
        <dbReference type="ARBA" id="ARBA00004370"/>
    </source>
</evidence>
<sequence>MRAASSPVPAAVLAAPSSATTVVKPLPRAAAAPSGNVAAVGTGRRDVLAGTGLGAAAAAVLLALGPACGAARAADEEYVSETKEVIGKVRSTINMDKADPNVADAVAELRELSNSWVAKYRREKSLLGRPSFREMYSALNAVSGHYISFGPTAPIPAKRRARILEEMDTAEKALLRGR</sequence>
<keyword evidence="2" id="KW-0793">Thylakoid</keyword>
<dbReference type="FunFam" id="1.20.58.810:FF:000001">
    <property type="entry name" value="Photosystem II lipoprotein Psb27"/>
    <property type="match status" value="1"/>
</dbReference>
<dbReference type="InterPro" id="IPR038450">
    <property type="entry name" value="PSII_Psb27_sf"/>
</dbReference>
<dbReference type="EMBL" id="OZ075124">
    <property type="protein sequence ID" value="CAL4922505.1"/>
    <property type="molecule type" value="Genomic_DNA"/>
</dbReference>
<evidence type="ECO:0000313" key="6">
    <source>
        <dbReference type="Proteomes" id="UP001497457"/>
    </source>
</evidence>
<dbReference type="GO" id="GO:0010206">
    <property type="term" value="P:photosystem II repair"/>
    <property type="evidence" value="ECO:0007669"/>
    <property type="project" value="UniProtKB-ARBA"/>
</dbReference>
<evidence type="ECO:0000313" key="5">
    <source>
        <dbReference type="EMBL" id="CAL4922505.1"/>
    </source>
</evidence>
<dbReference type="HAMAP" id="MF_01481">
    <property type="entry name" value="PSII_Psb27"/>
    <property type="match status" value="1"/>
</dbReference>
<dbReference type="GO" id="GO:0005737">
    <property type="term" value="C:cytoplasm"/>
    <property type="evidence" value="ECO:0007669"/>
    <property type="project" value="UniProtKB-ARBA"/>
</dbReference>
<evidence type="ECO:0000256" key="2">
    <source>
        <dbReference type="ARBA" id="ARBA00023078"/>
    </source>
</evidence>
<name>A0ABC8X995_9POAL</name>
<dbReference type="InterPro" id="IPR025585">
    <property type="entry name" value="PSII_Psb27"/>
</dbReference>
<dbReference type="PANTHER" id="PTHR34041:SF1">
    <property type="entry name" value="PHOTOSYSTEM II REPAIR PROTEIN PSB27-H1, CHLOROPLASTIC"/>
    <property type="match status" value="1"/>
</dbReference>
<dbReference type="AlphaFoldDB" id="A0ABC8X995"/>
<evidence type="ECO:0008006" key="7">
    <source>
        <dbReference type="Google" id="ProtNLM"/>
    </source>
</evidence>
<dbReference type="PROSITE" id="PS51318">
    <property type="entry name" value="TAT"/>
    <property type="match status" value="1"/>
</dbReference>